<evidence type="ECO:0000256" key="5">
    <source>
        <dbReference type="ARBA" id="ARBA00022723"/>
    </source>
</evidence>
<evidence type="ECO:0000313" key="11">
    <source>
        <dbReference type="EMBL" id="TFL05327.1"/>
    </source>
</evidence>
<feature type="transmembrane region" description="Helical" evidence="10">
    <location>
        <begin position="134"/>
        <end position="152"/>
    </location>
</feature>
<organism evidence="11 12">
    <name type="scientific">Pterulicium gracile</name>
    <dbReference type="NCBI Taxonomy" id="1884261"/>
    <lineage>
        <taxon>Eukaryota</taxon>
        <taxon>Fungi</taxon>
        <taxon>Dikarya</taxon>
        <taxon>Basidiomycota</taxon>
        <taxon>Agaricomycotina</taxon>
        <taxon>Agaricomycetes</taxon>
        <taxon>Agaricomycetidae</taxon>
        <taxon>Agaricales</taxon>
        <taxon>Pleurotineae</taxon>
        <taxon>Pterulaceae</taxon>
        <taxon>Pterulicium</taxon>
    </lineage>
</organism>
<feature type="binding site" description="axial binding residue" evidence="9">
    <location>
        <position position="470"/>
    </location>
    <ligand>
        <name>heme</name>
        <dbReference type="ChEBI" id="CHEBI:30413"/>
    </ligand>
    <ligandPart>
        <name>Fe</name>
        <dbReference type="ChEBI" id="CHEBI:18248"/>
    </ligandPart>
</feature>
<evidence type="ECO:0000256" key="8">
    <source>
        <dbReference type="ARBA" id="ARBA00023033"/>
    </source>
</evidence>
<dbReference type="InterPro" id="IPR036396">
    <property type="entry name" value="Cyt_P450_sf"/>
</dbReference>
<dbReference type="InterPro" id="IPR001128">
    <property type="entry name" value="Cyt_P450"/>
</dbReference>
<keyword evidence="6" id="KW-0560">Oxidoreductase</keyword>
<evidence type="ECO:0000256" key="9">
    <source>
        <dbReference type="PIRSR" id="PIRSR602401-1"/>
    </source>
</evidence>
<comment type="similarity">
    <text evidence="3">Belongs to the cytochrome P450 family.</text>
</comment>
<comment type="cofactor">
    <cofactor evidence="1 9">
        <name>heme</name>
        <dbReference type="ChEBI" id="CHEBI:30413"/>
    </cofactor>
</comment>
<keyword evidence="5 9" id="KW-0479">Metal-binding</keyword>
<dbReference type="AlphaFoldDB" id="A0A5C3QVB6"/>
<keyword evidence="4 9" id="KW-0349">Heme</keyword>
<dbReference type="InterPro" id="IPR002401">
    <property type="entry name" value="Cyt_P450_E_grp-I"/>
</dbReference>
<dbReference type="STRING" id="1884261.A0A5C3QVB6"/>
<evidence type="ECO:0000256" key="3">
    <source>
        <dbReference type="ARBA" id="ARBA00010617"/>
    </source>
</evidence>
<dbReference type="EMBL" id="ML178817">
    <property type="protein sequence ID" value="TFL05327.1"/>
    <property type="molecule type" value="Genomic_DNA"/>
</dbReference>
<evidence type="ECO:0000256" key="2">
    <source>
        <dbReference type="ARBA" id="ARBA00005179"/>
    </source>
</evidence>
<feature type="transmembrane region" description="Helical" evidence="10">
    <location>
        <begin position="36"/>
        <end position="54"/>
    </location>
</feature>
<dbReference type="CDD" id="cd11065">
    <property type="entry name" value="CYP64-like"/>
    <property type="match status" value="1"/>
</dbReference>
<dbReference type="Proteomes" id="UP000305067">
    <property type="component" value="Unassembled WGS sequence"/>
</dbReference>
<evidence type="ECO:0000256" key="4">
    <source>
        <dbReference type="ARBA" id="ARBA00022617"/>
    </source>
</evidence>
<dbReference type="GO" id="GO:0004497">
    <property type="term" value="F:monooxygenase activity"/>
    <property type="evidence" value="ECO:0007669"/>
    <property type="project" value="UniProtKB-KW"/>
</dbReference>
<gene>
    <name evidence="11" type="ORF">BDV98DRAFT_601703</name>
</gene>
<keyword evidence="10" id="KW-0472">Membrane</keyword>
<evidence type="ECO:0000256" key="1">
    <source>
        <dbReference type="ARBA" id="ARBA00001971"/>
    </source>
</evidence>
<evidence type="ECO:0000256" key="10">
    <source>
        <dbReference type="SAM" id="Phobius"/>
    </source>
</evidence>
<keyword evidence="12" id="KW-1185">Reference proteome</keyword>
<dbReference type="Gene3D" id="1.10.630.10">
    <property type="entry name" value="Cytochrome P450"/>
    <property type="match status" value="1"/>
</dbReference>
<dbReference type="PRINTS" id="PR00463">
    <property type="entry name" value="EP450I"/>
</dbReference>
<comment type="pathway">
    <text evidence="2">Secondary metabolite biosynthesis.</text>
</comment>
<dbReference type="GO" id="GO:0005506">
    <property type="term" value="F:iron ion binding"/>
    <property type="evidence" value="ECO:0007669"/>
    <property type="project" value="InterPro"/>
</dbReference>
<keyword evidence="8" id="KW-0503">Monooxygenase</keyword>
<keyword evidence="7 9" id="KW-0408">Iron</keyword>
<keyword evidence="10" id="KW-0812">Transmembrane</keyword>
<evidence type="ECO:0000256" key="7">
    <source>
        <dbReference type="ARBA" id="ARBA00023004"/>
    </source>
</evidence>
<evidence type="ECO:0000313" key="12">
    <source>
        <dbReference type="Proteomes" id="UP000305067"/>
    </source>
</evidence>
<dbReference type="PANTHER" id="PTHR46300">
    <property type="entry name" value="P450, PUTATIVE (EUROFUNG)-RELATED-RELATED"/>
    <property type="match status" value="1"/>
</dbReference>
<dbReference type="SUPFAM" id="SSF48264">
    <property type="entry name" value="Cytochrome P450"/>
    <property type="match status" value="1"/>
</dbReference>
<protein>
    <submittedName>
        <fullName evidence="11">Cytochrome P450</fullName>
    </submittedName>
</protein>
<dbReference type="GO" id="GO:0020037">
    <property type="term" value="F:heme binding"/>
    <property type="evidence" value="ECO:0007669"/>
    <property type="project" value="InterPro"/>
</dbReference>
<dbReference type="Pfam" id="PF00067">
    <property type="entry name" value="p450"/>
    <property type="match status" value="1"/>
</dbReference>
<dbReference type="GO" id="GO:0016705">
    <property type="term" value="F:oxidoreductase activity, acting on paired donors, with incorporation or reduction of molecular oxygen"/>
    <property type="evidence" value="ECO:0007669"/>
    <property type="project" value="InterPro"/>
</dbReference>
<sequence length="542" mass="61724">MRTMESSAELLWGGLSVENKYEPSRHHCLRTVSRTSMFPVLLFAGSFLLFLLLFRRRKAHLPYPPTPPGLPVLGNWSDVRCEQVRDRYHELAKRYGEIFHLTMLGHHVVVINSIDVAEELFNRRSHIYSSRLDYPMANLMGWGLIAATFLPYGNLWRAQRRLYQHGFNADAVRELSYPILTEKINGFLHNLLTTPDDFVHHTEMMLGAVIFKFVYGRDLDVNASSKDPIFEAAAQSVRNLIASILPGSFLVNTIPVLQRLPEWFPGCYFQRFARETLALTMEVFHGGYAQALQDMEGDSLVKKLEEYKSKNVDTDTEVAKGVCAVSYAGAADNTRTIMSTFFLLMREHPEVQRRAYEEIVYVCGMNKLPEFSDRAALPYVQAVYLEVMRWMPVLPLSLPHATSEDDVYRGYFIPKGSSVIGNMWTMLNDEEKYPNPRTFQPERFLAHDGKLMSNTDVKSILAYGFGRRVCPGRHFGDAVLWRAMACILAAFVIGKEQDGPPETMEQLEAGFDQGIMAFPPAFKCTIKPRTSEMADVIRSQTL</sequence>
<dbReference type="PANTHER" id="PTHR46300:SF7">
    <property type="entry name" value="P450, PUTATIVE (EUROFUNG)-RELATED"/>
    <property type="match status" value="1"/>
</dbReference>
<dbReference type="OrthoDB" id="3934656at2759"/>
<name>A0A5C3QVB6_9AGAR</name>
<accession>A0A5C3QVB6</accession>
<reference evidence="11 12" key="1">
    <citation type="journal article" date="2019" name="Nat. Ecol. Evol.">
        <title>Megaphylogeny resolves global patterns of mushroom evolution.</title>
        <authorList>
            <person name="Varga T."/>
            <person name="Krizsan K."/>
            <person name="Foldi C."/>
            <person name="Dima B."/>
            <person name="Sanchez-Garcia M."/>
            <person name="Sanchez-Ramirez S."/>
            <person name="Szollosi G.J."/>
            <person name="Szarkandi J.G."/>
            <person name="Papp V."/>
            <person name="Albert L."/>
            <person name="Andreopoulos W."/>
            <person name="Angelini C."/>
            <person name="Antonin V."/>
            <person name="Barry K.W."/>
            <person name="Bougher N.L."/>
            <person name="Buchanan P."/>
            <person name="Buyck B."/>
            <person name="Bense V."/>
            <person name="Catcheside P."/>
            <person name="Chovatia M."/>
            <person name="Cooper J."/>
            <person name="Damon W."/>
            <person name="Desjardin D."/>
            <person name="Finy P."/>
            <person name="Geml J."/>
            <person name="Haridas S."/>
            <person name="Hughes K."/>
            <person name="Justo A."/>
            <person name="Karasinski D."/>
            <person name="Kautmanova I."/>
            <person name="Kiss B."/>
            <person name="Kocsube S."/>
            <person name="Kotiranta H."/>
            <person name="LaButti K.M."/>
            <person name="Lechner B.E."/>
            <person name="Liimatainen K."/>
            <person name="Lipzen A."/>
            <person name="Lukacs Z."/>
            <person name="Mihaltcheva S."/>
            <person name="Morgado L.N."/>
            <person name="Niskanen T."/>
            <person name="Noordeloos M.E."/>
            <person name="Ohm R.A."/>
            <person name="Ortiz-Santana B."/>
            <person name="Ovrebo C."/>
            <person name="Racz N."/>
            <person name="Riley R."/>
            <person name="Savchenko A."/>
            <person name="Shiryaev A."/>
            <person name="Soop K."/>
            <person name="Spirin V."/>
            <person name="Szebenyi C."/>
            <person name="Tomsovsky M."/>
            <person name="Tulloss R.E."/>
            <person name="Uehling J."/>
            <person name="Grigoriev I.V."/>
            <person name="Vagvolgyi C."/>
            <person name="Papp T."/>
            <person name="Martin F.M."/>
            <person name="Miettinen O."/>
            <person name="Hibbett D.S."/>
            <person name="Nagy L.G."/>
        </authorList>
    </citation>
    <scope>NUCLEOTIDE SEQUENCE [LARGE SCALE GENOMIC DNA]</scope>
    <source>
        <strain evidence="11 12">CBS 309.79</strain>
    </source>
</reference>
<dbReference type="InterPro" id="IPR050364">
    <property type="entry name" value="Cytochrome_P450_fung"/>
</dbReference>
<keyword evidence="10" id="KW-1133">Transmembrane helix</keyword>
<evidence type="ECO:0000256" key="6">
    <source>
        <dbReference type="ARBA" id="ARBA00023002"/>
    </source>
</evidence>
<proteinExistence type="inferred from homology"/>